<feature type="transmembrane region" description="Helical" evidence="6">
    <location>
        <begin position="311"/>
        <end position="333"/>
    </location>
</feature>
<dbReference type="GeneID" id="108740825"/>
<evidence type="ECO:0000313" key="10">
    <source>
        <dbReference type="RefSeq" id="XP_025836727.1"/>
    </source>
</evidence>
<dbReference type="RefSeq" id="XP_025836727.1">
    <property type="nucleotide sequence ID" value="XM_025980942.1"/>
</dbReference>
<dbReference type="KEGG" id="apln:108740825"/>
<dbReference type="Proteomes" id="UP000192223">
    <property type="component" value="Unplaced"/>
</dbReference>
<proteinExistence type="predicted"/>
<dbReference type="GO" id="GO:0005774">
    <property type="term" value="C:vacuolar membrane"/>
    <property type="evidence" value="ECO:0007669"/>
    <property type="project" value="TreeGrafter"/>
</dbReference>
<comment type="subcellular location">
    <subcellularLocation>
        <location evidence="1">Membrane</location>
        <topology evidence="1">Multi-pass membrane protein</topology>
    </subcellularLocation>
</comment>
<gene>
    <name evidence="9 10 11" type="primary">LOC108740825</name>
</gene>
<feature type="transmembrane region" description="Helical" evidence="6">
    <location>
        <begin position="463"/>
        <end position="481"/>
    </location>
</feature>
<reference evidence="9 10" key="1">
    <citation type="submission" date="2025-04" db="UniProtKB">
        <authorList>
            <consortium name="RefSeq"/>
        </authorList>
    </citation>
    <scope>IDENTIFICATION</scope>
    <source>
        <tissue evidence="9 10">Entire body</tissue>
    </source>
</reference>
<feature type="transmembrane region" description="Helical" evidence="6">
    <location>
        <begin position="396"/>
        <end position="414"/>
    </location>
</feature>
<feature type="transmembrane region" description="Helical" evidence="6">
    <location>
        <begin position="109"/>
        <end position="133"/>
    </location>
</feature>
<feature type="transmembrane region" description="Helical" evidence="6">
    <location>
        <begin position="176"/>
        <end position="195"/>
    </location>
</feature>
<keyword evidence="3 6" id="KW-1133">Transmembrane helix</keyword>
<dbReference type="PANTHER" id="PTHR22950:SF349">
    <property type="entry name" value="AMINO ACID TRANSPORTER TRANSMEMBRANE DOMAIN-CONTAINING PROTEIN"/>
    <property type="match status" value="1"/>
</dbReference>
<keyword evidence="4 6" id="KW-0472">Membrane</keyword>
<evidence type="ECO:0000256" key="2">
    <source>
        <dbReference type="ARBA" id="ARBA00022692"/>
    </source>
</evidence>
<evidence type="ECO:0000256" key="3">
    <source>
        <dbReference type="ARBA" id="ARBA00022989"/>
    </source>
</evidence>
<evidence type="ECO:0000256" key="5">
    <source>
        <dbReference type="SAM" id="MobiDB-lite"/>
    </source>
</evidence>
<dbReference type="GO" id="GO:0015179">
    <property type="term" value="F:L-amino acid transmembrane transporter activity"/>
    <property type="evidence" value="ECO:0007669"/>
    <property type="project" value="TreeGrafter"/>
</dbReference>
<dbReference type="Pfam" id="PF01490">
    <property type="entry name" value="Aa_trans"/>
    <property type="match status" value="1"/>
</dbReference>
<dbReference type="PANTHER" id="PTHR22950">
    <property type="entry name" value="AMINO ACID TRANSPORTER"/>
    <property type="match status" value="1"/>
</dbReference>
<evidence type="ECO:0000313" key="8">
    <source>
        <dbReference type="Proteomes" id="UP000192223"/>
    </source>
</evidence>
<feature type="transmembrane region" description="Helical" evidence="6">
    <location>
        <begin position="279"/>
        <end position="299"/>
    </location>
</feature>
<evidence type="ECO:0000313" key="9">
    <source>
        <dbReference type="RefSeq" id="XP_025836726.1"/>
    </source>
</evidence>
<evidence type="ECO:0000259" key="7">
    <source>
        <dbReference type="Pfam" id="PF01490"/>
    </source>
</evidence>
<dbReference type="RefSeq" id="XP_025836728.1">
    <property type="nucleotide sequence ID" value="XM_025980943.1"/>
</dbReference>
<dbReference type="AlphaFoldDB" id="A0A7F5RL27"/>
<evidence type="ECO:0000256" key="6">
    <source>
        <dbReference type="SAM" id="Phobius"/>
    </source>
</evidence>
<feature type="transmembrane region" description="Helical" evidence="6">
    <location>
        <begin position="420"/>
        <end position="443"/>
    </location>
</feature>
<sequence length="493" mass="54430">MEMQNKTLPEENRKSWFGSKTSYSLDQKEKGYEETQSMGFQSKDPIIAIQMPDKASKEKEAMGAVAQRGHGGHGISVEHPTSYGETLMHLLKGNVGSGVFAMGDAFKNAGIAVAPGLTLFLGFICVHSMHLLLGASKKMTEKLKLESSPDFAQTVELCFATGPLSLRKIAPYMRKLINLFLCVTQLGFCCVYFVFISTNIKQVVDYYGFKMDVHLHMAIVLFPILLTCFIRNLKYLAPFSIIANILMLAGISITLYYTSVDLPSITTRHYAADIQKLPLFFGTALYAFEGIGLVLPLQNEMKKPNQFPRPFGVLNLGMTIVTFLYFTVGFLGYLKYGEDVAGSITLNLPEDEILAQSVKVIIPLGILLSYALQFYIPIDIMWPPVNESLGPFKFPIFAELSFRALFVLLTFVLAEAIPYLNLFISLVGAVSSTALALIIPPILDMVISCSVSEVTPWTLSKNIFILAVGILGCITGTYESINEIVKAFVSDNK</sequence>
<protein>
    <submittedName>
        <fullName evidence="9 10">Proton-coupled amino acid transporter-like protein CG1139 isoform X1</fullName>
    </submittedName>
</protein>
<feature type="region of interest" description="Disordered" evidence="5">
    <location>
        <begin position="1"/>
        <end position="37"/>
    </location>
</feature>
<feature type="domain" description="Amino acid transporter transmembrane" evidence="7">
    <location>
        <begin position="79"/>
        <end position="481"/>
    </location>
</feature>
<evidence type="ECO:0000256" key="1">
    <source>
        <dbReference type="ARBA" id="ARBA00004141"/>
    </source>
</evidence>
<accession>A0A7F5RL27</accession>
<keyword evidence="2 6" id="KW-0812">Transmembrane</keyword>
<name>A0A7F5RL27_AGRPL</name>
<evidence type="ECO:0000313" key="11">
    <source>
        <dbReference type="RefSeq" id="XP_025836728.1"/>
    </source>
</evidence>
<organism evidence="8 10">
    <name type="scientific">Agrilus planipennis</name>
    <name type="common">Emerald ash borer</name>
    <name type="synonym">Agrilus marcopoli</name>
    <dbReference type="NCBI Taxonomy" id="224129"/>
    <lineage>
        <taxon>Eukaryota</taxon>
        <taxon>Metazoa</taxon>
        <taxon>Ecdysozoa</taxon>
        <taxon>Arthropoda</taxon>
        <taxon>Hexapoda</taxon>
        <taxon>Insecta</taxon>
        <taxon>Pterygota</taxon>
        <taxon>Neoptera</taxon>
        <taxon>Endopterygota</taxon>
        <taxon>Coleoptera</taxon>
        <taxon>Polyphaga</taxon>
        <taxon>Elateriformia</taxon>
        <taxon>Buprestoidea</taxon>
        <taxon>Buprestidae</taxon>
        <taxon>Agrilinae</taxon>
        <taxon>Agrilus</taxon>
    </lineage>
</organism>
<feature type="transmembrane region" description="Helical" evidence="6">
    <location>
        <begin position="240"/>
        <end position="259"/>
    </location>
</feature>
<dbReference type="OrthoDB" id="1684102at2759"/>
<evidence type="ECO:0000256" key="4">
    <source>
        <dbReference type="ARBA" id="ARBA00023136"/>
    </source>
</evidence>
<dbReference type="InterPro" id="IPR013057">
    <property type="entry name" value="AA_transpt_TM"/>
</dbReference>
<feature type="transmembrane region" description="Helical" evidence="6">
    <location>
        <begin position="215"/>
        <end position="233"/>
    </location>
</feature>
<keyword evidence="8" id="KW-1185">Reference proteome</keyword>
<dbReference type="RefSeq" id="XP_025836726.1">
    <property type="nucleotide sequence ID" value="XM_025980941.1"/>
</dbReference>